<gene>
    <name evidence="1" type="ORF">M422DRAFT_54650</name>
</gene>
<sequence>MDTSSPLISQIPSSLYIIATAVHHFPMLCSHYSLPNDLASFYSSPFMNELPDDTTFCKIHIPGTDDFFIVDQDFTGGLHYIARKIRDYIFKASAGNPDSSEMVRELNQSALEELSIPSPKLVKEIATYLDNPFIIPGTIDEIKSGIRRFQDWARQAMEWIILAKFATDLRDGVTNWVWPDEPELSLPFNFRATDRPSPLSLFHSELVSETIQLLLSNSEHLDSNPILASPSVQRVLQRSNTANPERAMILHPTRSYMQQRKRALMLHPTRSERMRARNGLILHPSASSFSRRPGFVQRRNRSLDNLNSSTITSQVNNNILDAYSRFLHSIFSKQDDDLHLEYPDIEMSDA</sequence>
<evidence type="ECO:0000313" key="2">
    <source>
        <dbReference type="Proteomes" id="UP000054279"/>
    </source>
</evidence>
<protein>
    <submittedName>
        <fullName evidence="1">Uncharacterized protein</fullName>
    </submittedName>
</protein>
<organism evidence="1 2">
    <name type="scientific">Sphaerobolus stellatus (strain SS14)</name>
    <dbReference type="NCBI Taxonomy" id="990650"/>
    <lineage>
        <taxon>Eukaryota</taxon>
        <taxon>Fungi</taxon>
        <taxon>Dikarya</taxon>
        <taxon>Basidiomycota</taxon>
        <taxon>Agaricomycotina</taxon>
        <taxon>Agaricomycetes</taxon>
        <taxon>Phallomycetidae</taxon>
        <taxon>Geastrales</taxon>
        <taxon>Sphaerobolaceae</taxon>
        <taxon>Sphaerobolus</taxon>
    </lineage>
</organism>
<dbReference type="AlphaFoldDB" id="A0A0C9U2G5"/>
<accession>A0A0C9U2G5</accession>
<reference evidence="1 2" key="1">
    <citation type="submission" date="2014-06" db="EMBL/GenBank/DDBJ databases">
        <title>Evolutionary Origins and Diversification of the Mycorrhizal Mutualists.</title>
        <authorList>
            <consortium name="DOE Joint Genome Institute"/>
            <consortium name="Mycorrhizal Genomics Consortium"/>
            <person name="Kohler A."/>
            <person name="Kuo A."/>
            <person name="Nagy L.G."/>
            <person name="Floudas D."/>
            <person name="Copeland A."/>
            <person name="Barry K.W."/>
            <person name="Cichocki N."/>
            <person name="Veneault-Fourrey C."/>
            <person name="LaButti K."/>
            <person name="Lindquist E.A."/>
            <person name="Lipzen A."/>
            <person name="Lundell T."/>
            <person name="Morin E."/>
            <person name="Murat C."/>
            <person name="Riley R."/>
            <person name="Ohm R."/>
            <person name="Sun H."/>
            <person name="Tunlid A."/>
            <person name="Henrissat B."/>
            <person name="Grigoriev I.V."/>
            <person name="Hibbett D.S."/>
            <person name="Martin F."/>
        </authorList>
    </citation>
    <scope>NUCLEOTIDE SEQUENCE [LARGE SCALE GENOMIC DNA]</scope>
    <source>
        <strain evidence="1 2">SS14</strain>
    </source>
</reference>
<name>A0A0C9U2G5_SPHS4</name>
<evidence type="ECO:0000313" key="1">
    <source>
        <dbReference type="EMBL" id="KIJ28334.1"/>
    </source>
</evidence>
<proteinExistence type="predicted"/>
<dbReference type="Proteomes" id="UP000054279">
    <property type="component" value="Unassembled WGS sequence"/>
</dbReference>
<dbReference type="EMBL" id="KN837309">
    <property type="protein sequence ID" value="KIJ28334.1"/>
    <property type="molecule type" value="Genomic_DNA"/>
</dbReference>
<keyword evidence="2" id="KW-1185">Reference proteome</keyword>
<dbReference type="HOGENOM" id="CLU_792663_0_0_1"/>